<evidence type="ECO:0000256" key="1">
    <source>
        <dbReference type="SAM" id="MobiDB-lite"/>
    </source>
</evidence>
<feature type="compositionally biased region" description="Polar residues" evidence="1">
    <location>
        <begin position="172"/>
        <end position="185"/>
    </location>
</feature>
<proteinExistence type="predicted"/>
<feature type="domain" description="PCI" evidence="2">
    <location>
        <begin position="328"/>
        <end position="499"/>
    </location>
</feature>
<accession>A0AAD9FTP6</accession>
<dbReference type="GO" id="GO:0005634">
    <property type="term" value="C:nucleus"/>
    <property type="evidence" value="ECO:0007669"/>
    <property type="project" value="TreeGrafter"/>
</dbReference>
<feature type="compositionally biased region" description="Polar residues" evidence="1">
    <location>
        <begin position="139"/>
        <end position="150"/>
    </location>
</feature>
<dbReference type="PANTHER" id="PTHR12436:SF4">
    <property type="entry name" value="LEUKOCYTE RECEPTOR CLUSTER MEMBER 8"/>
    <property type="match status" value="1"/>
</dbReference>
<name>A0AAD9FTP6_PAPLA</name>
<gene>
    <name evidence="3" type="ORF">DB88DRAFT_485709</name>
</gene>
<feature type="compositionally biased region" description="Basic residues" evidence="1">
    <location>
        <begin position="118"/>
        <end position="130"/>
    </location>
</feature>
<feature type="region of interest" description="Disordered" evidence="1">
    <location>
        <begin position="475"/>
        <end position="505"/>
    </location>
</feature>
<keyword evidence="4" id="KW-1185">Reference proteome</keyword>
<dbReference type="Pfam" id="PF03399">
    <property type="entry name" value="SAC3_GANP"/>
    <property type="match status" value="1"/>
</dbReference>
<feature type="region of interest" description="Disordered" evidence="1">
    <location>
        <begin position="170"/>
        <end position="206"/>
    </location>
</feature>
<feature type="region of interest" description="Disordered" evidence="1">
    <location>
        <begin position="91"/>
        <end position="150"/>
    </location>
</feature>
<evidence type="ECO:0000313" key="4">
    <source>
        <dbReference type="Proteomes" id="UP001182556"/>
    </source>
</evidence>
<comment type="caution">
    <text evidence="3">The sequence shown here is derived from an EMBL/GenBank/DDBJ whole genome shotgun (WGS) entry which is preliminary data.</text>
</comment>
<dbReference type="Gene3D" id="1.25.40.990">
    <property type="match status" value="1"/>
</dbReference>
<dbReference type="InterPro" id="IPR045107">
    <property type="entry name" value="SAC3/GANP/THP3"/>
</dbReference>
<reference evidence="3" key="1">
    <citation type="submission" date="2023-02" db="EMBL/GenBank/DDBJ databases">
        <title>Identification and recombinant expression of a fungal hydrolase from Papiliotrema laurentii that hydrolyzes apple cutin and clears colloidal polyester polyurethane.</title>
        <authorList>
            <consortium name="DOE Joint Genome Institute"/>
            <person name="Roman V.A."/>
            <person name="Bojanowski C."/>
            <person name="Crable B.R."/>
            <person name="Wagner D.N."/>
            <person name="Hung C.S."/>
            <person name="Nadeau L.J."/>
            <person name="Schratz L."/>
            <person name="Haridas S."/>
            <person name="Pangilinan J."/>
            <person name="Lipzen A."/>
            <person name="Na H."/>
            <person name="Yan M."/>
            <person name="Ng V."/>
            <person name="Grigoriev I.V."/>
            <person name="Spatafora J.W."/>
            <person name="Barlow D."/>
            <person name="Biffinger J."/>
            <person name="Kelley-Loughnane N."/>
            <person name="Varaljay V.A."/>
            <person name="Crookes-Goodson W.J."/>
        </authorList>
    </citation>
    <scope>NUCLEOTIDE SEQUENCE</scope>
    <source>
        <strain evidence="3">5307AH</strain>
    </source>
</reference>
<evidence type="ECO:0000259" key="2">
    <source>
        <dbReference type="PROSITE" id="PS50250"/>
    </source>
</evidence>
<protein>
    <submittedName>
        <fullName evidence="3">SAC3/GANP/Nin1/mts3/eIF-3 p25 family-domain-containing protein</fullName>
    </submittedName>
</protein>
<sequence length="533" mass="59290">MSSSSWPPELKAWVQECLAKATPSNKMAVSAELKQVLFEAHKNGTISSTDWSKVQLASLKAQAMRTTHVPAPPRAAYPVVVPPPTTVPTYVPPYTPSSPSSSMTSHDHHREDTWGAKKDKKSNKTKKSNKRKSDTDTTNAAASSSFPSPYHFASNSVDAEALARRAARFSKPSASTSSQVAQPTGVNGWFGGDDEDEGGSGFSHIPSQVGVKKMKGIGGLGYSGAMPLEVDPNVIDWDKFTIKGTNTRLEKSYLRLTSEPSPADIRPLHVLKQTLQLVKRKWKENANYAYAVDQFKSMRQDLTVQRIKNEFTVEVYEMHARIALEAKDLGEYNQCQTMLRQLYELGIPGHPEEFMSYRIMYLLHTRNRSDMASLLAQLTPAEKADPGIHHALQTAAALATSNYVRFFRLYNTAPNMSGYIMDHFVERERMSALAIMSKAYLTLTLPYLTVTLAFDSDSQTDQFLADHDIAIYTNPTVQPPPTAEPHRPNAWRPIKAAPPTPMHERTWDCKKAQAGVSKGMERYRVVDLKGQVD</sequence>
<feature type="compositionally biased region" description="Basic and acidic residues" evidence="1">
    <location>
        <begin position="105"/>
        <end position="117"/>
    </location>
</feature>
<organism evidence="3 4">
    <name type="scientific">Papiliotrema laurentii</name>
    <name type="common">Cryptococcus laurentii</name>
    <dbReference type="NCBI Taxonomy" id="5418"/>
    <lineage>
        <taxon>Eukaryota</taxon>
        <taxon>Fungi</taxon>
        <taxon>Dikarya</taxon>
        <taxon>Basidiomycota</taxon>
        <taxon>Agaricomycotina</taxon>
        <taxon>Tremellomycetes</taxon>
        <taxon>Tremellales</taxon>
        <taxon>Rhynchogastremaceae</taxon>
        <taxon>Papiliotrema</taxon>
    </lineage>
</organism>
<dbReference type="Proteomes" id="UP001182556">
    <property type="component" value="Unassembled WGS sequence"/>
</dbReference>
<dbReference type="PANTHER" id="PTHR12436">
    <property type="entry name" value="80 KDA MCM3-ASSOCIATED PROTEIN"/>
    <property type="match status" value="1"/>
</dbReference>
<dbReference type="InterPro" id="IPR005062">
    <property type="entry name" value="SAC3/GANP/THP3_conserved"/>
</dbReference>
<dbReference type="EMBL" id="JAODAN010000003">
    <property type="protein sequence ID" value="KAK1925948.1"/>
    <property type="molecule type" value="Genomic_DNA"/>
</dbReference>
<dbReference type="InterPro" id="IPR000717">
    <property type="entry name" value="PCI_dom"/>
</dbReference>
<evidence type="ECO:0000313" key="3">
    <source>
        <dbReference type="EMBL" id="KAK1925948.1"/>
    </source>
</evidence>
<dbReference type="PROSITE" id="PS50250">
    <property type="entry name" value="PCI"/>
    <property type="match status" value="1"/>
</dbReference>
<dbReference type="AlphaFoldDB" id="A0AAD9FTP6"/>